<dbReference type="GO" id="GO:0044010">
    <property type="term" value="P:single-species biofilm formation"/>
    <property type="evidence" value="ECO:0007669"/>
    <property type="project" value="TreeGrafter"/>
</dbReference>
<organism evidence="2 3">
    <name type="scientific">Pseudoalteromonas aurantia</name>
    <dbReference type="NCBI Taxonomy" id="43654"/>
    <lineage>
        <taxon>Bacteria</taxon>
        <taxon>Pseudomonadati</taxon>
        <taxon>Pseudomonadota</taxon>
        <taxon>Gammaproteobacteria</taxon>
        <taxon>Alteromonadales</taxon>
        <taxon>Pseudoalteromonadaceae</taxon>
        <taxon>Pseudoalteromonas</taxon>
    </lineage>
</organism>
<name>A0A5S3V377_9GAMM</name>
<dbReference type="RefSeq" id="WP_138593179.1">
    <property type="nucleotide sequence ID" value="NZ_PNBX01000097.1"/>
</dbReference>
<sequence>MSKNTQVNELLRRLTRVLIDAQLWLLTPIEPKKLLSSEPFFCDTLQFEQWLQFVFIPKLQQLLDARSPLPTKVSIAPMAEVHFSDHACFLSLHTVLSELDDTLSGGKAC</sequence>
<dbReference type="InterPro" id="IPR007384">
    <property type="entry name" value="UCP006257"/>
</dbReference>
<dbReference type="EMBL" id="PNBX01000097">
    <property type="protein sequence ID" value="TMO65029.1"/>
    <property type="molecule type" value="Genomic_DNA"/>
</dbReference>
<reference evidence="3" key="2">
    <citation type="submission" date="2019-06" db="EMBL/GenBank/DDBJ databases">
        <title>Co-occurence of chitin degradation, pigmentation and bioactivity in marine Pseudoalteromonas.</title>
        <authorList>
            <person name="Sonnenschein E.C."/>
            <person name="Bech P.K."/>
        </authorList>
    </citation>
    <scope>NUCLEOTIDE SEQUENCE [LARGE SCALE GENOMIC DNA]</scope>
    <source>
        <strain evidence="3">S3790</strain>
    </source>
</reference>
<dbReference type="PANTHER" id="PTHR39586">
    <property type="entry name" value="CYTOPLASMIC PROTEIN-RELATED"/>
    <property type="match status" value="1"/>
</dbReference>
<dbReference type="Gene3D" id="1.20.1440.40">
    <property type="entry name" value="YqcC-like"/>
    <property type="match status" value="1"/>
</dbReference>
<proteinExistence type="predicted"/>
<dbReference type="PANTHER" id="PTHR39586:SF1">
    <property type="entry name" value="CYTOPLASMIC PROTEIN"/>
    <property type="match status" value="1"/>
</dbReference>
<dbReference type="InterPro" id="IPR036814">
    <property type="entry name" value="YqcC-like_sf"/>
</dbReference>
<feature type="domain" description="YqcC-like" evidence="1">
    <location>
        <begin position="6"/>
        <end position="101"/>
    </location>
</feature>
<protein>
    <recommendedName>
        <fullName evidence="1">YqcC-like domain-containing protein</fullName>
    </recommendedName>
</protein>
<dbReference type="InterPro" id="IPR023376">
    <property type="entry name" value="YqcC-like_dom"/>
</dbReference>
<dbReference type="OrthoDB" id="8794567at2"/>
<dbReference type="Proteomes" id="UP000307217">
    <property type="component" value="Unassembled WGS sequence"/>
</dbReference>
<dbReference type="Pfam" id="PF04287">
    <property type="entry name" value="DUF446"/>
    <property type="match status" value="1"/>
</dbReference>
<dbReference type="AlphaFoldDB" id="A0A5S3V377"/>
<gene>
    <name evidence="2" type="ORF">CWC19_17995</name>
</gene>
<reference evidence="2 3" key="1">
    <citation type="submission" date="2018-01" db="EMBL/GenBank/DDBJ databases">
        <authorList>
            <person name="Paulsen S."/>
            <person name="Gram L.K."/>
        </authorList>
    </citation>
    <scope>NUCLEOTIDE SEQUENCE [LARGE SCALE GENOMIC DNA]</scope>
    <source>
        <strain evidence="2 3">S3790</strain>
    </source>
</reference>
<accession>A0A5S3V377</accession>
<comment type="caution">
    <text evidence="2">The sequence shown here is derived from an EMBL/GenBank/DDBJ whole genome shotgun (WGS) entry which is preliminary data.</text>
</comment>
<evidence type="ECO:0000313" key="3">
    <source>
        <dbReference type="Proteomes" id="UP000307217"/>
    </source>
</evidence>
<evidence type="ECO:0000259" key="1">
    <source>
        <dbReference type="Pfam" id="PF04287"/>
    </source>
</evidence>
<evidence type="ECO:0000313" key="2">
    <source>
        <dbReference type="EMBL" id="TMO65029.1"/>
    </source>
</evidence>
<dbReference type="SUPFAM" id="SSF158452">
    <property type="entry name" value="YqcC-like"/>
    <property type="match status" value="1"/>
</dbReference>